<evidence type="ECO:0000313" key="3">
    <source>
        <dbReference type="RefSeq" id="XP_022081101.1"/>
    </source>
</evidence>
<proteinExistence type="predicted"/>
<evidence type="ECO:0000256" key="1">
    <source>
        <dbReference type="SAM" id="MobiDB-lite"/>
    </source>
</evidence>
<dbReference type="Proteomes" id="UP000694845">
    <property type="component" value="Unplaced"/>
</dbReference>
<dbReference type="OMA" id="TMDVIGC"/>
<feature type="compositionally biased region" description="Polar residues" evidence="1">
    <location>
        <begin position="92"/>
        <end position="101"/>
    </location>
</feature>
<dbReference type="AlphaFoldDB" id="A0A8B7XLW2"/>
<gene>
    <name evidence="3" type="primary">LOC110974071</name>
</gene>
<accession>A0A8B7XLW2</accession>
<evidence type="ECO:0000313" key="2">
    <source>
        <dbReference type="Proteomes" id="UP000694845"/>
    </source>
</evidence>
<name>A0A8B7XLW2_ACAPL</name>
<dbReference type="KEGG" id="aplc:110974071"/>
<dbReference type="GeneID" id="110974071"/>
<reference evidence="3" key="1">
    <citation type="submission" date="2025-08" db="UniProtKB">
        <authorList>
            <consortium name="RefSeq"/>
        </authorList>
    </citation>
    <scope>IDENTIFICATION</scope>
</reference>
<dbReference type="RefSeq" id="XP_022081101.1">
    <property type="nucleotide sequence ID" value="XM_022225409.1"/>
</dbReference>
<sequence>MESILIESAEILRKFTASWNYILGSSYKLRRERSLGDFRRNEDITFGAREDVSPITEQDEFYYSHDKDLAKSARDYEQECQRRKSDVRHDASTTQPETTKTACGEKRKKRQKSCVYYGEMSGCNLTMDVIGCLPDNIQQAIKSFSIKKETEHLTLSFPFMTEILRKTCSLGKGAAGRYVTPMILCNHSLKLTNYHQAIVTLAPDYQRSTLCVVQFTICRSYTREGLHQHYTQLLSSVLKDFTKMRCFRFPQLVVLDDTDPMMIGSLCAKIKTSLCPPITGENSNCYAHRMHETSTKIETGF</sequence>
<feature type="region of interest" description="Disordered" evidence="1">
    <location>
        <begin position="80"/>
        <end position="104"/>
    </location>
</feature>
<dbReference type="OrthoDB" id="6428318at2759"/>
<protein>
    <submittedName>
        <fullName evidence="3">Uncharacterized protein LOC110974071</fullName>
    </submittedName>
</protein>
<feature type="compositionally biased region" description="Basic and acidic residues" evidence="1">
    <location>
        <begin position="80"/>
        <end position="91"/>
    </location>
</feature>
<keyword evidence="2" id="KW-1185">Reference proteome</keyword>
<organism evidence="2 3">
    <name type="scientific">Acanthaster planci</name>
    <name type="common">Crown-of-thorns starfish</name>
    <dbReference type="NCBI Taxonomy" id="133434"/>
    <lineage>
        <taxon>Eukaryota</taxon>
        <taxon>Metazoa</taxon>
        <taxon>Echinodermata</taxon>
        <taxon>Eleutherozoa</taxon>
        <taxon>Asterozoa</taxon>
        <taxon>Asteroidea</taxon>
        <taxon>Valvatacea</taxon>
        <taxon>Valvatida</taxon>
        <taxon>Acanthasteridae</taxon>
        <taxon>Acanthaster</taxon>
    </lineage>
</organism>